<dbReference type="AlphaFoldDB" id="A0A848KXY0"/>
<dbReference type="RefSeq" id="WP_170193795.1">
    <property type="nucleotide sequence ID" value="NZ_JABBNB010000007.1"/>
</dbReference>
<proteinExistence type="predicted"/>
<comment type="caution">
    <text evidence="3">The sequence shown here is derived from an EMBL/GenBank/DDBJ whole genome shotgun (WGS) entry which is preliminary data.</text>
</comment>
<evidence type="ECO:0000259" key="2">
    <source>
        <dbReference type="Pfam" id="PF13827"/>
    </source>
</evidence>
<evidence type="ECO:0000256" key="1">
    <source>
        <dbReference type="SAM" id="SignalP"/>
    </source>
</evidence>
<keyword evidence="4" id="KW-1185">Reference proteome</keyword>
<name>A0A848KXY0_9ACTN</name>
<evidence type="ECO:0000313" key="3">
    <source>
        <dbReference type="EMBL" id="NMO01293.1"/>
    </source>
</evidence>
<evidence type="ECO:0000313" key="4">
    <source>
        <dbReference type="Proteomes" id="UP000550729"/>
    </source>
</evidence>
<dbReference type="Pfam" id="PF13827">
    <property type="entry name" value="DUF4189"/>
    <property type="match status" value="1"/>
</dbReference>
<feature type="chain" id="PRO_5038534840" evidence="1">
    <location>
        <begin position="21"/>
        <end position="126"/>
    </location>
</feature>
<sequence length="126" mass="13419">MITRRLLAAFVLALAIAAGATTLTPAAPASAAQYNWGAIAYDWNGRTAWAVNYASEPAARYAVKARCGSQCGYFTFYNSCGAVAYTSDRRHSAWARGYSTRGGAERAALSRLSGPKYVAAYACTSR</sequence>
<keyword evidence="1" id="KW-0732">Signal</keyword>
<feature type="domain" description="DUF4189" evidence="2">
    <location>
        <begin position="36"/>
        <end position="112"/>
    </location>
</feature>
<feature type="signal peptide" evidence="1">
    <location>
        <begin position="1"/>
        <end position="20"/>
    </location>
</feature>
<accession>A0A848KXY0</accession>
<organism evidence="3 4">
    <name type="scientific">Gordonia asplenii</name>
    <dbReference type="NCBI Taxonomy" id="2725283"/>
    <lineage>
        <taxon>Bacteria</taxon>
        <taxon>Bacillati</taxon>
        <taxon>Actinomycetota</taxon>
        <taxon>Actinomycetes</taxon>
        <taxon>Mycobacteriales</taxon>
        <taxon>Gordoniaceae</taxon>
        <taxon>Gordonia</taxon>
    </lineage>
</organism>
<reference evidence="3 4" key="1">
    <citation type="submission" date="2020-04" db="EMBL/GenBank/DDBJ databases">
        <title>Gordonia sp. nov. TBRC 11910.</title>
        <authorList>
            <person name="Suriyachadkun C."/>
        </authorList>
    </citation>
    <scope>NUCLEOTIDE SEQUENCE [LARGE SCALE GENOMIC DNA]</scope>
    <source>
        <strain evidence="3 4">TBRC 11910</strain>
    </source>
</reference>
<gene>
    <name evidence="3" type="ORF">HH308_08695</name>
</gene>
<dbReference type="EMBL" id="JABBNB010000007">
    <property type="protein sequence ID" value="NMO01293.1"/>
    <property type="molecule type" value="Genomic_DNA"/>
</dbReference>
<dbReference type="InterPro" id="IPR025240">
    <property type="entry name" value="DUF4189"/>
</dbReference>
<protein>
    <submittedName>
        <fullName evidence="3">DUF4189 domain-containing protein</fullName>
    </submittedName>
</protein>
<dbReference type="Proteomes" id="UP000550729">
    <property type="component" value="Unassembled WGS sequence"/>
</dbReference>